<dbReference type="SUPFAM" id="SSF81338">
    <property type="entry name" value="Aquaporin-like"/>
    <property type="match status" value="1"/>
</dbReference>
<reference evidence="9 10" key="1">
    <citation type="submission" date="2024-01" db="EMBL/GenBank/DDBJ databases">
        <title>The genomes of 5 underutilized Papilionoideae crops provide insights into root nodulation and disease resistance.</title>
        <authorList>
            <person name="Yuan L."/>
        </authorList>
    </citation>
    <scope>NUCLEOTIDE SEQUENCE [LARGE SCALE GENOMIC DNA]</scope>
    <source>
        <strain evidence="9">LY-2023</strain>
        <tissue evidence="9">Leaf</tissue>
    </source>
</reference>
<dbReference type="NCBIfam" id="TIGR00861">
    <property type="entry name" value="MIP"/>
    <property type="match status" value="1"/>
</dbReference>
<dbReference type="PANTHER" id="PTHR45724">
    <property type="entry name" value="AQUAPORIN NIP2-1"/>
    <property type="match status" value="1"/>
</dbReference>
<evidence type="ECO:0000256" key="5">
    <source>
        <dbReference type="ARBA" id="ARBA00023136"/>
    </source>
</evidence>
<protein>
    <recommendedName>
        <fullName evidence="11">Aquaporin NIP-type</fullName>
    </recommendedName>
</protein>
<dbReference type="InterPro" id="IPR000425">
    <property type="entry name" value="MIP"/>
</dbReference>
<evidence type="ECO:0000313" key="9">
    <source>
        <dbReference type="EMBL" id="KAK7300703.1"/>
    </source>
</evidence>
<dbReference type="CDD" id="cd00333">
    <property type="entry name" value="MIP"/>
    <property type="match status" value="1"/>
</dbReference>
<dbReference type="PANTHER" id="PTHR45724:SF6">
    <property type="entry name" value="AQUAPORIN NIP-TYPE"/>
    <property type="match status" value="1"/>
</dbReference>
<dbReference type="AlphaFoldDB" id="A0AAN9JMV5"/>
<keyword evidence="4 8" id="KW-1133">Transmembrane helix</keyword>
<keyword evidence="5 8" id="KW-0472">Membrane</keyword>
<proteinExistence type="inferred from homology"/>
<keyword evidence="3 6" id="KW-0812">Transmembrane</keyword>
<comment type="similarity">
    <text evidence="6">Belongs to the MIP/aquaporin (TC 1.A.8) family.</text>
</comment>
<evidence type="ECO:0000256" key="4">
    <source>
        <dbReference type="ARBA" id="ARBA00022989"/>
    </source>
</evidence>
<gene>
    <name evidence="9" type="ORF">RJT34_11551</name>
</gene>
<dbReference type="InterPro" id="IPR023271">
    <property type="entry name" value="Aquaporin-like"/>
</dbReference>
<dbReference type="Proteomes" id="UP001359559">
    <property type="component" value="Unassembled WGS sequence"/>
</dbReference>
<evidence type="ECO:0000256" key="8">
    <source>
        <dbReference type="SAM" id="Phobius"/>
    </source>
</evidence>
<evidence type="ECO:0000256" key="7">
    <source>
        <dbReference type="SAM" id="MobiDB-lite"/>
    </source>
</evidence>
<accession>A0AAN9JMV5</accession>
<evidence type="ECO:0000256" key="1">
    <source>
        <dbReference type="ARBA" id="ARBA00004141"/>
    </source>
</evidence>
<dbReference type="Gene3D" id="1.20.1080.10">
    <property type="entry name" value="Glycerol uptake facilitator protein"/>
    <property type="match status" value="1"/>
</dbReference>
<comment type="caution">
    <text evidence="9">The sequence shown here is derived from an EMBL/GenBank/DDBJ whole genome shotgun (WGS) entry which is preliminary data.</text>
</comment>
<comment type="subcellular location">
    <subcellularLocation>
        <location evidence="1">Membrane</location>
        <topology evidence="1">Multi-pass membrane protein</topology>
    </subcellularLocation>
</comment>
<feature type="transmembrane region" description="Helical" evidence="8">
    <location>
        <begin position="192"/>
        <end position="211"/>
    </location>
</feature>
<evidence type="ECO:0000256" key="3">
    <source>
        <dbReference type="ARBA" id="ARBA00022692"/>
    </source>
</evidence>
<feature type="transmembrane region" description="Helical" evidence="8">
    <location>
        <begin position="162"/>
        <end position="180"/>
    </location>
</feature>
<dbReference type="Pfam" id="PF00230">
    <property type="entry name" value="MIP"/>
    <property type="match status" value="1"/>
</dbReference>
<feature type="transmembrane region" description="Helical" evidence="8">
    <location>
        <begin position="73"/>
        <end position="93"/>
    </location>
</feature>
<sequence length="261" mass="27558">MAGKAEGIEEEEMSRMEEGVNPSPSTTFGMHSCCSSNYVATLAQKVVAELIGTYFVVFAGCGAVAVNKIYGRVTFPGVCVTWGLIVMVMIYSLRHVSGAHFNPAVTITLAIFRRFSFKEVPLYILAQLLGSTVASGTLALLLDVTPEAYFGTVPGGSNGQSLVAEIIITFLLMFVISAVTTDERAVDNLAGIAVGMTIMLNVLIAGPISGASMNPARSVGPAIIEHVYCGLWVYIVGPIVGSIAAAFLYNFLRSSNMPLSG</sequence>
<dbReference type="PROSITE" id="PS00221">
    <property type="entry name" value="MIP"/>
    <property type="match status" value="1"/>
</dbReference>
<name>A0AAN9JMV5_CLITE</name>
<dbReference type="GO" id="GO:0016020">
    <property type="term" value="C:membrane"/>
    <property type="evidence" value="ECO:0007669"/>
    <property type="project" value="UniProtKB-SubCell"/>
</dbReference>
<keyword evidence="10" id="KW-1185">Reference proteome</keyword>
<feature type="region of interest" description="Disordered" evidence="7">
    <location>
        <begin position="1"/>
        <end position="24"/>
    </location>
</feature>
<evidence type="ECO:0000313" key="10">
    <source>
        <dbReference type="Proteomes" id="UP001359559"/>
    </source>
</evidence>
<dbReference type="InterPro" id="IPR022357">
    <property type="entry name" value="MIP_CS"/>
</dbReference>
<evidence type="ECO:0000256" key="6">
    <source>
        <dbReference type="RuleBase" id="RU000477"/>
    </source>
</evidence>
<dbReference type="PRINTS" id="PR00783">
    <property type="entry name" value="MINTRINSICP"/>
</dbReference>
<feature type="transmembrane region" description="Helical" evidence="8">
    <location>
        <begin position="122"/>
        <end position="142"/>
    </location>
</feature>
<dbReference type="EMBL" id="JAYKXN010000003">
    <property type="protein sequence ID" value="KAK7300703.1"/>
    <property type="molecule type" value="Genomic_DNA"/>
</dbReference>
<evidence type="ECO:0008006" key="11">
    <source>
        <dbReference type="Google" id="ProtNLM"/>
    </source>
</evidence>
<keyword evidence="2 6" id="KW-0813">Transport</keyword>
<dbReference type="GO" id="GO:0015267">
    <property type="term" value="F:channel activity"/>
    <property type="evidence" value="ECO:0007669"/>
    <property type="project" value="InterPro"/>
</dbReference>
<evidence type="ECO:0000256" key="2">
    <source>
        <dbReference type="ARBA" id="ARBA00022448"/>
    </source>
</evidence>
<organism evidence="9 10">
    <name type="scientific">Clitoria ternatea</name>
    <name type="common">Butterfly pea</name>
    <dbReference type="NCBI Taxonomy" id="43366"/>
    <lineage>
        <taxon>Eukaryota</taxon>
        <taxon>Viridiplantae</taxon>
        <taxon>Streptophyta</taxon>
        <taxon>Embryophyta</taxon>
        <taxon>Tracheophyta</taxon>
        <taxon>Spermatophyta</taxon>
        <taxon>Magnoliopsida</taxon>
        <taxon>eudicotyledons</taxon>
        <taxon>Gunneridae</taxon>
        <taxon>Pentapetalae</taxon>
        <taxon>rosids</taxon>
        <taxon>fabids</taxon>
        <taxon>Fabales</taxon>
        <taxon>Fabaceae</taxon>
        <taxon>Papilionoideae</taxon>
        <taxon>50 kb inversion clade</taxon>
        <taxon>NPAAA clade</taxon>
        <taxon>indigoferoid/millettioid clade</taxon>
        <taxon>Phaseoleae</taxon>
        <taxon>Clitoria</taxon>
    </lineage>
</organism>
<feature type="transmembrane region" description="Helical" evidence="8">
    <location>
        <begin position="46"/>
        <end position="66"/>
    </location>
</feature>
<feature type="transmembrane region" description="Helical" evidence="8">
    <location>
        <begin position="231"/>
        <end position="252"/>
    </location>
</feature>
<dbReference type="InterPro" id="IPR034294">
    <property type="entry name" value="Aquaporin_transptr"/>
</dbReference>